<dbReference type="Pfam" id="PF13332">
    <property type="entry name" value="Fil_haemagg_2"/>
    <property type="match status" value="2"/>
</dbReference>
<dbReference type="InterPro" id="IPR025157">
    <property type="entry name" value="Hemagglutinin_rpt"/>
</dbReference>
<organism evidence="2 3">
    <name type="scientific">Pseudoxanthomonas indica</name>
    <dbReference type="NCBI Taxonomy" id="428993"/>
    <lineage>
        <taxon>Bacteria</taxon>
        <taxon>Pseudomonadati</taxon>
        <taxon>Pseudomonadota</taxon>
        <taxon>Gammaproteobacteria</taxon>
        <taxon>Lysobacterales</taxon>
        <taxon>Lysobacteraceae</taxon>
        <taxon>Pseudoxanthomonas</taxon>
    </lineage>
</organism>
<protein>
    <submittedName>
        <fullName evidence="2">Haemagluttinin repeat-containing protein</fullName>
    </submittedName>
</protein>
<gene>
    <name evidence="2" type="ORF">SAMN06296058_1573</name>
</gene>
<sequence length="1681" mass="176140">MIAMGDARIGGALDANGIATGRAQSVRNLSATIEIAGDLALGAAYFENGNAHFRVSDAPVLVGSEAITDIFVNDHGDNYAADLPQDAMGRLYSNDDFAMVHDREPRAGQLQFKPGTEFAGQRVNAWTAIEYERTTQQTQVQESDPGKVSAGGNLHLDGDDFVNDKSRILVGGAITGAIGSLRNLDAEGTRSIHDVGTTVFTHDEGSSGSKKRNWGDPSPYQQRKTSTITLPIAEVKQNLDGGDPSATTGGSANGAADIPHGTGDREITEVGPTVAVITDSPEAAHQHEVPQGLVVTDGMTVDAGNQATPLLPATVRTIGADTAFPDSSLFRSAPGASGYLIETDPAFTQYRNWMSSDYLLGQLGTDPATMHKRLGDGYYEQKLVREQIGQLTGHRFLEGYASDEAQYRALLANGATFAQAWNLRPGIALTAEQMAALTSDIVWLVEQTITLPDGTTTTALAPQVYVRVRPGDLNANGTLISADTINLHLKGDLVNSGRLAGRTAVQLSGENLRNLGGRITGDQVGLHARTDLDNIGGIIDARNSLVATAGRDINSVSTTTSWSTTVGDSSFSNTTLDRSAGLSVTQPGGTLAVVAGRDANLSATQVSNAGEGGQTLVSAGRNINLGTITVGEQNRSVADADNHAGWGHSQELGTEIQTRGNVLLQAEGDITARAATVRSDNGAVTAMAKGNVNITHGVATTHRSESHSFTDDHAVGSTSTLQRNNVDATFVQGSTFSGRSVGIQAQNITIAGSNVVSDLGTTVIAKDNVTIEAAYGTRTANRYHRKDESGVFSDGGASVTAGTRSTTRETNEDSHHAVGSMVGSLHGDTTLAANDGALHIVGSTVSSPEGSTTLLGKSVNIEEAYNTTTYQEKTRFKQSGVTVAVSAPALDAAIGAYESARTLGQSKDDRVNAMAAANTAYDTYQAAGAVAGAMQGGQGVSASITYGQQQSESETNTTRREAVGSKINGKSTTVVATGAGEASTLRISGSEVYGQDSTTLYADGDIDVVAAQNTYEQHSTNSSSGWKAGVAISYGQTGTAMGVTAGGNVGKGHSDGTTVHHLNSHVGSGGSTTVTSGGTLTLSGGQITGEQIAVDAKNLVIESRQDTQTYDSKQKNASAEVTVGYGASVSATYDQSKITADYASVNEQSGVLAGDGGYSVMVKDKTTLIGGIITSTQTAEDAGRNSFSTGTLEIADIENHADYEGEAFGISGSLGVNGGGERGEHQMAQGSKDGKAGGVAASHAVGFGQDEDHQRSTTHSGINTRNITIADAAGQAATGKSIDQIKAEVATSTNTDTVAANSGALVNKFDAAELQKELDTQVEVTQTFDQNRQEAKAEIYAHVDAKREEARAIRMTNGGYDTPESIALEKEADKRQKNALVIDMATMAVFTGPDLSNALIGQTVTQIDLVHRAATRDQKILLQKCDADAQNCSRKEVSLDQVKIVDGKIYIFNNGIFNDEEEALHYGSLQSGDMANKAGVYHILNPKTGTPVAEAIYAIYDKINDMTGGRLPLTEAEKTNQEFTEIAKEKDSVVQSVNHSRGSMTWINAIGSLRQQDKNNVAIGNVYFFGAAANAQEASDTAWILSGGTSNQYQATHPTDLVGRVPLILGGNPATGDKNEGSFPDSHRWYTQSLFPDGVSLRDVSVRESMDRNWGPGSFGKPVFVEPSQKAKLELEKRSKK</sequence>
<dbReference type="GO" id="GO:0003824">
    <property type="term" value="F:catalytic activity"/>
    <property type="evidence" value="ECO:0007669"/>
    <property type="project" value="UniProtKB-ARBA"/>
</dbReference>
<dbReference type="OrthoDB" id="2664633at2"/>
<feature type="region of interest" description="Disordered" evidence="1">
    <location>
        <begin position="197"/>
        <end position="266"/>
    </location>
</feature>
<evidence type="ECO:0000313" key="3">
    <source>
        <dbReference type="Proteomes" id="UP000190341"/>
    </source>
</evidence>
<feature type="compositionally biased region" description="Polar residues" evidence="1">
    <location>
        <begin position="219"/>
        <end position="229"/>
    </location>
</feature>
<dbReference type="Proteomes" id="UP000190341">
    <property type="component" value="Unassembled WGS sequence"/>
</dbReference>
<reference evidence="2 3" key="1">
    <citation type="submission" date="2017-02" db="EMBL/GenBank/DDBJ databases">
        <authorList>
            <person name="Peterson S.W."/>
        </authorList>
    </citation>
    <scope>NUCLEOTIDE SEQUENCE [LARGE SCALE GENOMIC DNA]</scope>
    <source>
        <strain evidence="2 3">P15</strain>
    </source>
</reference>
<evidence type="ECO:0000313" key="2">
    <source>
        <dbReference type="EMBL" id="SKC61277.1"/>
    </source>
</evidence>
<feature type="region of interest" description="Disordered" evidence="1">
    <location>
        <begin position="947"/>
        <end position="966"/>
    </location>
</feature>
<dbReference type="STRING" id="428993.SAMN06296058_1573"/>
<dbReference type="EMBL" id="FUZV01000001">
    <property type="protein sequence ID" value="SKC61277.1"/>
    <property type="molecule type" value="Genomic_DNA"/>
</dbReference>
<keyword evidence="3" id="KW-1185">Reference proteome</keyword>
<feature type="compositionally biased region" description="Low complexity" evidence="1">
    <location>
        <begin position="245"/>
        <end position="256"/>
    </location>
</feature>
<feature type="region of interest" description="Disordered" evidence="1">
    <location>
        <begin position="787"/>
        <end position="814"/>
    </location>
</feature>
<proteinExistence type="predicted"/>
<evidence type="ECO:0000256" key="1">
    <source>
        <dbReference type="SAM" id="MobiDB-lite"/>
    </source>
</evidence>
<name>A0A1T5KC75_9GAMM</name>
<feature type="compositionally biased region" description="Polar residues" evidence="1">
    <location>
        <begin position="947"/>
        <end position="956"/>
    </location>
</feature>
<accession>A0A1T5KC75</accession>